<dbReference type="PANTHER" id="PTHR45339:SF1">
    <property type="entry name" value="HYBRID SIGNAL TRANSDUCTION HISTIDINE KINASE J"/>
    <property type="match status" value="1"/>
</dbReference>
<feature type="region of interest" description="Disordered" evidence="17">
    <location>
        <begin position="1033"/>
        <end position="1057"/>
    </location>
</feature>
<dbReference type="PROSITE" id="PS50112">
    <property type="entry name" value="PAS"/>
    <property type="match status" value="3"/>
</dbReference>
<evidence type="ECO:0000259" key="19">
    <source>
        <dbReference type="PROSITE" id="PS50110"/>
    </source>
</evidence>
<keyword evidence="10" id="KW-0067">ATP-binding</keyword>
<dbReference type="InterPro" id="IPR036641">
    <property type="entry name" value="HPT_dom_sf"/>
</dbReference>
<dbReference type="SUPFAM" id="SSF52172">
    <property type="entry name" value="CheY-like"/>
    <property type="match status" value="1"/>
</dbReference>
<dbReference type="InterPro" id="IPR003661">
    <property type="entry name" value="HisK_dim/P_dom"/>
</dbReference>
<keyword evidence="24" id="KW-1185">Reference proteome</keyword>
<protein>
    <recommendedName>
        <fullName evidence="3">histidine kinase</fullName>
        <ecNumber evidence="3">2.7.13.3</ecNumber>
    </recommendedName>
</protein>
<evidence type="ECO:0000256" key="9">
    <source>
        <dbReference type="ARBA" id="ARBA00022777"/>
    </source>
</evidence>
<dbReference type="FunFam" id="1.10.287.130:FF:000002">
    <property type="entry name" value="Two-component osmosensing histidine kinase"/>
    <property type="match status" value="1"/>
</dbReference>
<evidence type="ECO:0000256" key="16">
    <source>
        <dbReference type="SAM" id="Coils"/>
    </source>
</evidence>
<dbReference type="PROSITE" id="PS50113">
    <property type="entry name" value="PAC"/>
    <property type="match status" value="2"/>
</dbReference>
<dbReference type="SMART" id="SM00086">
    <property type="entry name" value="PAC"/>
    <property type="match status" value="3"/>
</dbReference>
<gene>
    <name evidence="23" type="primary">barA_3</name>
    <name evidence="23" type="ORF">Pan189_26500</name>
</gene>
<dbReference type="SMART" id="SM00073">
    <property type="entry name" value="HPT"/>
    <property type="match status" value="1"/>
</dbReference>
<feature type="domain" description="PAC" evidence="21">
    <location>
        <begin position="349"/>
        <end position="399"/>
    </location>
</feature>
<evidence type="ECO:0000313" key="24">
    <source>
        <dbReference type="Proteomes" id="UP000317318"/>
    </source>
</evidence>
<keyword evidence="12" id="KW-0902">Two-component regulatory system</keyword>
<dbReference type="InterPro" id="IPR008207">
    <property type="entry name" value="Sig_transdc_His_kin_Hpt_dom"/>
</dbReference>
<evidence type="ECO:0000256" key="11">
    <source>
        <dbReference type="ARBA" id="ARBA00022989"/>
    </source>
</evidence>
<evidence type="ECO:0000256" key="2">
    <source>
        <dbReference type="ARBA" id="ARBA00004651"/>
    </source>
</evidence>
<dbReference type="GO" id="GO:0005886">
    <property type="term" value="C:plasma membrane"/>
    <property type="evidence" value="ECO:0007669"/>
    <property type="project" value="UniProtKB-SubCell"/>
</dbReference>
<dbReference type="Gene3D" id="1.20.120.160">
    <property type="entry name" value="HPT domain"/>
    <property type="match status" value="1"/>
</dbReference>
<comment type="catalytic activity">
    <reaction evidence="1">
        <text>ATP + protein L-histidine = ADP + protein N-phospho-L-histidine.</text>
        <dbReference type="EC" id="2.7.13.3"/>
    </reaction>
</comment>
<evidence type="ECO:0000256" key="8">
    <source>
        <dbReference type="ARBA" id="ARBA00022741"/>
    </source>
</evidence>
<keyword evidence="5 15" id="KW-0597">Phosphoprotein</keyword>
<sequence length="1185" mass="130617">MGKVQNRKSSQDETRLALIAALAESHPGPTLVINLAGEIVCANQAAIQLLALDDERDRPTTLAESVGMDDPDRFAGELRRAGRSPGPIRFSTRIKNATGVERSLEAGVSPIPRLPGEPEETTPLFYCTFADISRHVAAESALKESELRYRSLVEELPLNVFFKDTAGRFIFANKRCCKLMHLPLESLIGKSDHDLFPQNLSDKYREDDQRVIDTGETLEVVEEYHEPGADRLYVQSLKAPLKNTQGRVVGIQGMFWDVTDRVRADRAVRAAETRHRAILNAALDCIITIDSDGRIVEFNPAAEKTFGYAVEEAIECDVAELLIPPRFRDRHRKNMEALSEQDETLLAGKRVELTMHRRSGRSFIAEMTMQPIPLRTGTLFTLFIRDITRRRKAQEALKQSNARFRRLVDSDIIGLTIVHLDGRILEANRVFLELTGYSRKDLEAGRLRWDMLTPDAFQQADAEAMELIMQGGQSKPREKEYLHKDGSRVPILTGETLLDARKQTCLCFVVDIARQKETEAELQAAKQAADQANEAKSAFLANMSHEIRTPMNAIIGASDLLARTGLSEVQADFLGIVSQSSESLLTLINSLLDFSKIEAGRLEVHPSPFDIRDLVTGTMRSLSGPAHTKGIELVPHIDRRVPTSLVTDPDRLRQILLNLVGNAIKFTERGRVTVRIEPLRRKAGDDDRLRISVSDTGIGMSVEEIERVFEPFEQADNSLTRRHGGTGLGLAISARLADLLGGPLQCESQVGSGSTFYFEIDGRAAAEESDDGVLKASPPKQIAIESETADVRAALVELVTSWDVDVGPKDEAELQIVDFGCGASRRDFDTESIGESDLPTIALLDTLHPALTSPTLGSSGATVLIKPPAASELRDVIRSSLFGQQNDSGTYAVPNDNTVEEASLSGVRVLLVEDSVYNRRLMSAVLQTRGATLSVAENGRQAVEKSQEKDFDVILMDVQMPEMDGLQATRQIREFEAATDRHVPIVAMTAQAMQGDRRRCLEAGMDAYLSKPVRVDEVLHVLERLNKPIVAGESAKAERPDAASRKPTNDAQPKLNTDTVDSETLRLEILSAVGGNDDLADEVIEAFLTEADELISTIRDAERKGDVKRLGRAVHALRGAAVSFGTTKCQQKAEQIESNLRRNQPMPDSGEIEELVQATLDLRDKLRHSVRALGADKPRSDGQSS</sequence>
<evidence type="ECO:0000313" key="23">
    <source>
        <dbReference type="EMBL" id="QDT38260.1"/>
    </source>
</evidence>
<feature type="modified residue" description="4-aspartylphosphate" evidence="15">
    <location>
        <position position="957"/>
    </location>
</feature>
<dbReference type="KEGG" id="svp:Pan189_26500"/>
<dbReference type="InterPro" id="IPR005467">
    <property type="entry name" value="His_kinase_dom"/>
</dbReference>
<dbReference type="Gene3D" id="3.30.565.10">
    <property type="entry name" value="Histidine kinase-like ATPase, C-terminal domain"/>
    <property type="match status" value="1"/>
</dbReference>
<keyword evidence="16" id="KW-0175">Coiled coil</keyword>
<keyword evidence="4" id="KW-1003">Cell membrane</keyword>
<feature type="domain" description="PAS" evidence="20">
    <location>
        <begin position="400"/>
        <end position="472"/>
    </location>
</feature>
<organism evidence="23 24">
    <name type="scientific">Stratiformator vulcanicus</name>
    <dbReference type="NCBI Taxonomy" id="2527980"/>
    <lineage>
        <taxon>Bacteria</taxon>
        <taxon>Pseudomonadati</taxon>
        <taxon>Planctomycetota</taxon>
        <taxon>Planctomycetia</taxon>
        <taxon>Planctomycetales</taxon>
        <taxon>Planctomycetaceae</taxon>
        <taxon>Stratiformator</taxon>
    </lineage>
</organism>
<dbReference type="InterPro" id="IPR035965">
    <property type="entry name" value="PAS-like_dom_sf"/>
</dbReference>
<keyword evidence="13" id="KW-0472">Membrane</keyword>
<dbReference type="PANTHER" id="PTHR45339">
    <property type="entry name" value="HYBRID SIGNAL TRANSDUCTION HISTIDINE KINASE J"/>
    <property type="match status" value="1"/>
</dbReference>
<dbReference type="SUPFAM" id="SSF55874">
    <property type="entry name" value="ATPase domain of HSP90 chaperone/DNA topoisomerase II/histidine kinase"/>
    <property type="match status" value="1"/>
</dbReference>
<dbReference type="SUPFAM" id="SSF55785">
    <property type="entry name" value="PYP-like sensor domain (PAS domain)"/>
    <property type="match status" value="4"/>
</dbReference>
<feature type="coiled-coil region" evidence="16">
    <location>
        <begin position="515"/>
        <end position="542"/>
    </location>
</feature>
<dbReference type="CDD" id="cd17546">
    <property type="entry name" value="REC_hyHK_CKI1_RcsC-like"/>
    <property type="match status" value="1"/>
</dbReference>
<accession>A0A517R2Z4</accession>
<evidence type="ECO:0000256" key="10">
    <source>
        <dbReference type="ARBA" id="ARBA00022840"/>
    </source>
</evidence>
<evidence type="ECO:0000256" key="12">
    <source>
        <dbReference type="ARBA" id="ARBA00023012"/>
    </source>
</evidence>
<keyword evidence="6 23" id="KW-0808">Transferase</keyword>
<evidence type="ECO:0000256" key="14">
    <source>
        <dbReference type="PROSITE-ProRule" id="PRU00110"/>
    </source>
</evidence>
<evidence type="ECO:0000256" key="3">
    <source>
        <dbReference type="ARBA" id="ARBA00012438"/>
    </source>
</evidence>
<dbReference type="Pfam" id="PF08448">
    <property type="entry name" value="PAS_4"/>
    <property type="match status" value="1"/>
</dbReference>
<dbReference type="SMART" id="SM00091">
    <property type="entry name" value="PAS"/>
    <property type="match status" value="4"/>
</dbReference>
<dbReference type="SMART" id="SM00387">
    <property type="entry name" value="HATPase_c"/>
    <property type="match status" value="1"/>
</dbReference>
<keyword evidence="11" id="KW-1133">Transmembrane helix</keyword>
<evidence type="ECO:0000259" key="21">
    <source>
        <dbReference type="PROSITE" id="PS50113"/>
    </source>
</evidence>
<dbReference type="CDD" id="cd00088">
    <property type="entry name" value="HPT"/>
    <property type="match status" value="1"/>
</dbReference>
<evidence type="ECO:0000256" key="13">
    <source>
        <dbReference type="ARBA" id="ARBA00023136"/>
    </source>
</evidence>
<dbReference type="SUPFAM" id="SSF47384">
    <property type="entry name" value="Homodimeric domain of signal transducing histidine kinase"/>
    <property type="match status" value="1"/>
</dbReference>
<feature type="domain" description="PAS" evidence="20">
    <location>
        <begin position="145"/>
        <end position="215"/>
    </location>
</feature>
<dbReference type="InterPro" id="IPR013656">
    <property type="entry name" value="PAS_4"/>
</dbReference>
<dbReference type="PRINTS" id="PR00344">
    <property type="entry name" value="BCTRLSENSOR"/>
</dbReference>
<dbReference type="InterPro" id="IPR003594">
    <property type="entry name" value="HATPase_dom"/>
</dbReference>
<dbReference type="Gene3D" id="3.40.50.2300">
    <property type="match status" value="1"/>
</dbReference>
<dbReference type="InterPro" id="IPR001610">
    <property type="entry name" value="PAC"/>
</dbReference>
<dbReference type="Pfam" id="PF13426">
    <property type="entry name" value="PAS_9"/>
    <property type="match status" value="2"/>
</dbReference>
<feature type="domain" description="HPt" evidence="22">
    <location>
        <begin position="1076"/>
        <end position="1173"/>
    </location>
</feature>
<dbReference type="SMART" id="SM00388">
    <property type="entry name" value="HisKA"/>
    <property type="match status" value="1"/>
</dbReference>
<dbReference type="InterPro" id="IPR036097">
    <property type="entry name" value="HisK_dim/P_sf"/>
</dbReference>
<dbReference type="InterPro" id="IPR000700">
    <property type="entry name" value="PAS-assoc_C"/>
</dbReference>
<feature type="modified residue" description="Phosphohistidine" evidence="14">
    <location>
        <position position="1115"/>
    </location>
</feature>
<evidence type="ECO:0000259" key="22">
    <source>
        <dbReference type="PROSITE" id="PS50894"/>
    </source>
</evidence>
<dbReference type="Pfam" id="PF01627">
    <property type="entry name" value="Hpt"/>
    <property type="match status" value="1"/>
</dbReference>
<dbReference type="NCBIfam" id="TIGR00229">
    <property type="entry name" value="sensory_box"/>
    <property type="match status" value="3"/>
</dbReference>
<evidence type="ECO:0000259" key="18">
    <source>
        <dbReference type="PROSITE" id="PS50109"/>
    </source>
</evidence>
<dbReference type="InterPro" id="IPR011006">
    <property type="entry name" value="CheY-like_superfamily"/>
</dbReference>
<keyword evidence="7" id="KW-0812">Transmembrane</keyword>
<evidence type="ECO:0000256" key="15">
    <source>
        <dbReference type="PROSITE-ProRule" id="PRU00169"/>
    </source>
</evidence>
<feature type="domain" description="Histidine kinase" evidence="18">
    <location>
        <begin position="542"/>
        <end position="764"/>
    </location>
</feature>
<name>A0A517R2Z4_9PLAN</name>
<feature type="domain" description="Response regulatory" evidence="19">
    <location>
        <begin position="908"/>
        <end position="1026"/>
    </location>
</feature>
<evidence type="ECO:0000256" key="17">
    <source>
        <dbReference type="SAM" id="MobiDB-lite"/>
    </source>
</evidence>
<feature type="domain" description="PAS" evidence="20">
    <location>
        <begin position="271"/>
        <end position="342"/>
    </location>
</feature>
<dbReference type="GO" id="GO:0005524">
    <property type="term" value="F:ATP binding"/>
    <property type="evidence" value="ECO:0007669"/>
    <property type="project" value="UniProtKB-KW"/>
</dbReference>
<dbReference type="EMBL" id="CP036268">
    <property type="protein sequence ID" value="QDT38260.1"/>
    <property type="molecule type" value="Genomic_DNA"/>
</dbReference>
<feature type="compositionally biased region" description="Basic and acidic residues" evidence="17">
    <location>
        <begin position="1035"/>
        <end position="1048"/>
    </location>
</feature>
<dbReference type="InterPro" id="IPR036890">
    <property type="entry name" value="HATPase_C_sf"/>
</dbReference>
<dbReference type="InterPro" id="IPR001789">
    <property type="entry name" value="Sig_transdc_resp-reg_receiver"/>
</dbReference>
<dbReference type="Pfam" id="PF02518">
    <property type="entry name" value="HATPase_c"/>
    <property type="match status" value="1"/>
</dbReference>
<dbReference type="EC" id="2.7.13.3" evidence="3"/>
<feature type="domain" description="PAC" evidence="21">
    <location>
        <begin position="216"/>
        <end position="270"/>
    </location>
</feature>
<reference evidence="23 24" key="1">
    <citation type="submission" date="2019-02" db="EMBL/GenBank/DDBJ databases">
        <title>Deep-cultivation of Planctomycetes and their phenomic and genomic characterization uncovers novel biology.</title>
        <authorList>
            <person name="Wiegand S."/>
            <person name="Jogler M."/>
            <person name="Boedeker C."/>
            <person name="Pinto D."/>
            <person name="Vollmers J."/>
            <person name="Rivas-Marin E."/>
            <person name="Kohn T."/>
            <person name="Peeters S.H."/>
            <person name="Heuer A."/>
            <person name="Rast P."/>
            <person name="Oberbeckmann S."/>
            <person name="Bunk B."/>
            <person name="Jeske O."/>
            <person name="Meyerdierks A."/>
            <person name="Storesund J.E."/>
            <person name="Kallscheuer N."/>
            <person name="Luecker S."/>
            <person name="Lage O.M."/>
            <person name="Pohl T."/>
            <person name="Merkel B.J."/>
            <person name="Hornburger P."/>
            <person name="Mueller R.-W."/>
            <person name="Bruemmer F."/>
            <person name="Labrenz M."/>
            <person name="Spormann A.M."/>
            <person name="Op den Camp H."/>
            <person name="Overmann J."/>
            <person name="Amann R."/>
            <person name="Jetten M.S.M."/>
            <person name="Mascher T."/>
            <person name="Medema M.H."/>
            <person name="Devos D.P."/>
            <person name="Kaster A.-K."/>
            <person name="Ovreas L."/>
            <person name="Rohde M."/>
            <person name="Galperin M.Y."/>
            <person name="Jogler C."/>
        </authorList>
    </citation>
    <scope>NUCLEOTIDE SEQUENCE [LARGE SCALE GENOMIC DNA]</scope>
    <source>
        <strain evidence="23 24">Pan189</strain>
    </source>
</reference>
<proteinExistence type="predicted"/>
<evidence type="ECO:0000256" key="7">
    <source>
        <dbReference type="ARBA" id="ARBA00022692"/>
    </source>
</evidence>
<keyword evidence="9 23" id="KW-0418">Kinase</keyword>
<evidence type="ECO:0000259" key="20">
    <source>
        <dbReference type="PROSITE" id="PS50112"/>
    </source>
</evidence>
<evidence type="ECO:0000256" key="4">
    <source>
        <dbReference type="ARBA" id="ARBA00022475"/>
    </source>
</evidence>
<dbReference type="GO" id="GO:0000155">
    <property type="term" value="F:phosphorelay sensor kinase activity"/>
    <property type="evidence" value="ECO:0007669"/>
    <property type="project" value="InterPro"/>
</dbReference>
<dbReference type="SMART" id="SM00448">
    <property type="entry name" value="REC"/>
    <property type="match status" value="1"/>
</dbReference>
<comment type="subcellular location">
    <subcellularLocation>
        <location evidence="2">Cell membrane</location>
        <topology evidence="2">Multi-pass membrane protein</topology>
    </subcellularLocation>
</comment>
<evidence type="ECO:0000256" key="6">
    <source>
        <dbReference type="ARBA" id="ARBA00022679"/>
    </source>
</evidence>
<dbReference type="PROSITE" id="PS50894">
    <property type="entry name" value="HPT"/>
    <property type="match status" value="1"/>
</dbReference>
<dbReference type="PROSITE" id="PS50109">
    <property type="entry name" value="HIS_KIN"/>
    <property type="match status" value="1"/>
</dbReference>
<dbReference type="Pfam" id="PF00512">
    <property type="entry name" value="HisKA"/>
    <property type="match status" value="1"/>
</dbReference>
<dbReference type="Gene3D" id="1.10.287.130">
    <property type="match status" value="1"/>
</dbReference>
<dbReference type="RefSeq" id="WP_145364361.1">
    <property type="nucleotide sequence ID" value="NZ_CP036268.1"/>
</dbReference>
<dbReference type="InterPro" id="IPR004358">
    <property type="entry name" value="Sig_transdc_His_kin-like_C"/>
</dbReference>
<dbReference type="FunFam" id="3.30.565.10:FF:000078">
    <property type="entry name" value="Two-component sensor histidine kinase"/>
    <property type="match status" value="1"/>
</dbReference>
<dbReference type="InterPro" id="IPR000014">
    <property type="entry name" value="PAS"/>
</dbReference>
<keyword evidence="8" id="KW-0547">Nucleotide-binding</keyword>
<dbReference type="SUPFAM" id="SSF47226">
    <property type="entry name" value="Histidine-containing phosphotransfer domain, HPT domain"/>
    <property type="match status" value="1"/>
</dbReference>
<dbReference type="CDD" id="cd00130">
    <property type="entry name" value="PAS"/>
    <property type="match status" value="4"/>
</dbReference>
<dbReference type="Proteomes" id="UP000317318">
    <property type="component" value="Chromosome"/>
</dbReference>
<evidence type="ECO:0000256" key="1">
    <source>
        <dbReference type="ARBA" id="ARBA00000085"/>
    </source>
</evidence>
<dbReference type="AlphaFoldDB" id="A0A517R2Z4"/>
<dbReference type="Pfam" id="PF00072">
    <property type="entry name" value="Response_reg"/>
    <property type="match status" value="1"/>
</dbReference>
<dbReference type="Gene3D" id="3.30.450.20">
    <property type="entry name" value="PAS domain"/>
    <property type="match status" value="4"/>
</dbReference>
<evidence type="ECO:0000256" key="5">
    <source>
        <dbReference type="ARBA" id="ARBA00022553"/>
    </source>
</evidence>
<dbReference type="OrthoDB" id="9762493at2"/>
<dbReference type="PROSITE" id="PS50110">
    <property type="entry name" value="RESPONSE_REGULATORY"/>
    <property type="match status" value="1"/>
</dbReference>
<dbReference type="CDD" id="cd16922">
    <property type="entry name" value="HATPase_EvgS-ArcB-TorS-like"/>
    <property type="match status" value="1"/>
</dbReference>
<dbReference type="CDD" id="cd00082">
    <property type="entry name" value="HisKA"/>
    <property type="match status" value="1"/>
</dbReference>